<comment type="subcellular location">
    <subcellularLocation>
        <location evidence="1 8">Cell membrane</location>
        <topology evidence="1 8">Multi-pass membrane protein</topology>
    </subcellularLocation>
</comment>
<feature type="transmembrane region" description="Helical" evidence="8">
    <location>
        <begin position="163"/>
        <end position="185"/>
    </location>
</feature>
<comment type="pathway">
    <text evidence="8">Cell wall biogenesis; peptidoglycan biosynthesis.</text>
</comment>
<keyword evidence="8 9" id="KW-0961">Cell wall biogenesis/degradation</keyword>
<dbReference type="Proteomes" id="UP000092971">
    <property type="component" value="Chromosome"/>
</dbReference>
<keyword evidence="4 8" id="KW-0133">Cell shape</keyword>
<feature type="transmembrane region" description="Helical" evidence="8">
    <location>
        <begin position="232"/>
        <end position="257"/>
    </location>
</feature>
<keyword evidence="8 9" id="KW-0813">Transport</keyword>
<keyword evidence="6 8" id="KW-1133">Transmembrane helix</keyword>
<dbReference type="Pfam" id="PF03023">
    <property type="entry name" value="MurJ"/>
    <property type="match status" value="1"/>
</dbReference>
<dbReference type="GO" id="GO:0009252">
    <property type="term" value="P:peptidoglycan biosynthetic process"/>
    <property type="evidence" value="ECO:0007669"/>
    <property type="project" value="UniProtKB-UniRule"/>
</dbReference>
<dbReference type="GO" id="GO:0071555">
    <property type="term" value="P:cell wall organization"/>
    <property type="evidence" value="ECO:0007669"/>
    <property type="project" value="UniProtKB-UniRule"/>
</dbReference>
<evidence type="ECO:0000256" key="3">
    <source>
        <dbReference type="ARBA" id="ARBA00022692"/>
    </source>
</evidence>
<proteinExistence type="inferred from homology"/>
<reference evidence="10 11" key="1">
    <citation type="submission" date="2016-02" db="EMBL/GenBank/DDBJ databases">
        <title>Comparison of Clostridium stercorarium subspecies using comparative genomics and transcriptomics.</title>
        <authorList>
            <person name="Schellenberg J."/>
            <person name="Thallinger G."/>
            <person name="Levin D.B."/>
            <person name="Zhang X."/>
            <person name="Alvare G."/>
            <person name="Fristensky B."/>
            <person name="Sparling R."/>
        </authorList>
    </citation>
    <scope>NUCLEOTIDE SEQUENCE [LARGE SCALE GENOMIC DNA]</scope>
    <source>
        <strain evidence="10 11">DSM 2910</strain>
    </source>
</reference>
<dbReference type="GO" id="GO:0008360">
    <property type="term" value="P:regulation of cell shape"/>
    <property type="evidence" value="ECO:0007669"/>
    <property type="project" value="UniProtKB-UniRule"/>
</dbReference>
<evidence type="ECO:0000256" key="8">
    <source>
        <dbReference type="HAMAP-Rule" id="MF_02078"/>
    </source>
</evidence>
<dbReference type="OrthoDB" id="9804143at2"/>
<dbReference type="GO" id="GO:0015648">
    <property type="term" value="F:lipid-linked peptidoglycan transporter activity"/>
    <property type="evidence" value="ECO:0007669"/>
    <property type="project" value="UniProtKB-UniRule"/>
</dbReference>
<dbReference type="PANTHER" id="PTHR47019:SF1">
    <property type="entry name" value="LIPID II FLIPPASE MURJ"/>
    <property type="match status" value="1"/>
</dbReference>
<feature type="transmembrane region" description="Helical" evidence="8">
    <location>
        <begin position="410"/>
        <end position="435"/>
    </location>
</feature>
<dbReference type="PIRSF" id="PIRSF002869">
    <property type="entry name" value="MviN"/>
    <property type="match status" value="1"/>
</dbReference>
<sequence>MGTGEEKRLSRTAALVMFATFLSRITGFLRTVLIKNIMSPKGYSDEFLVAFSLPDLTFELLVGGAIAAAIIPILSSSISKGNEKDGWKAVGTFLNITIISFFLLSIIFYVFTPAFVSLVAIGYEPGTEKFNLVVKLTRILLPSSLFMMLAGQCNGILNAYNRFAAASFGPVLYNLCVMLSIIAFGARSVELTTVGVMISSFIYFLVQLLCIWEHFRLYRPKLYLKDETFIRLIKLAIPSLAASAVVQVNAIISRSFSTRFAQNSVTMMNNANRTWQLPLGIFAQSLGVAMLPTLSSQYALEEKENYKRVLNTGLRTVMALCIPSTMVLIVLNREIMQILFKWGYMSNYEVIMNGLALLAYAPALLFQSVVVILNRAFYSIQNTRVPLLVGLGTIGVNICANLYFVNYTDYGAIGTAMAYVITVMINAFLLIIMFSRKTGIELIPENITFLAKTAVVTVISGITLWICKLIIPFPTAESFSVGRKILEILSLCARIIPAFLVFIVTSVWLKIDEIRKILASVILHAAKFLTKGKNVRFRIKNIKKRIV</sequence>
<keyword evidence="5 8" id="KW-0573">Peptidoglycan synthesis</keyword>
<evidence type="ECO:0000313" key="11">
    <source>
        <dbReference type="Proteomes" id="UP000092971"/>
    </source>
</evidence>
<organism evidence="10 11">
    <name type="scientific">Thermoclostridium stercorarium subsp. thermolacticum DSM 2910</name>
    <dbReference type="NCBI Taxonomy" id="1121336"/>
    <lineage>
        <taxon>Bacteria</taxon>
        <taxon>Bacillati</taxon>
        <taxon>Bacillota</taxon>
        <taxon>Clostridia</taxon>
        <taxon>Eubacteriales</taxon>
        <taxon>Oscillospiraceae</taxon>
        <taxon>Thermoclostridium</taxon>
    </lineage>
</organism>
<dbReference type="PANTHER" id="PTHR47019">
    <property type="entry name" value="LIPID II FLIPPASE MURJ"/>
    <property type="match status" value="1"/>
</dbReference>
<dbReference type="InterPro" id="IPR051050">
    <property type="entry name" value="Lipid_II_flippase_MurJ/MviN"/>
</dbReference>
<feature type="transmembrane region" description="Helical" evidence="8">
    <location>
        <begin position="58"/>
        <end position="78"/>
    </location>
</feature>
<feature type="transmembrane region" description="Helical" evidence="8">
    <location>
        <begin position="385"/>
        <end position="404"/>
    </location>
</feature>
<dbReference type="HAMAP" id="MF_02078">
    <property type="entry name" value="MurJ_MviN"/>
    <property type="match status" value="1"/>
</dbReference>
<evidence type="ECO:0000256" key="1">
    <source>
        <dbReference type="ARBA" id="ARBA00004651"/>
    </source>
</evidence>
<evidence type="ECO:0000256" key="4">
    <source>
        <dbReference type="ARBA" id="ARBA00022960"/>
    </source>
</evidence>
<dbReference type="GO" id="GO:0034204">
    <property type="term" value="P:lipid translocation"/>
    <property type="evidence" value="ECO:0007669"/>
    <property type="project" value="TreeGrafter"/>
</dbReference>
<protein>
    <recommendedName>
        <fullName evidence="8">Probable lipid II flippase MurJ</fullName>
    </recommendedName>
</protein>
<evidence type="ECO:0000256" key="9">
    <source>
        <dbReference type="PIRNR" id="PIRNR002869"/>
    </source>
</evidence>
<evidence type="ECO:0000256" key="2">
    <source>
        <dbReference type="ARBA" id="ARBA00022475"/>
    </source>
</evidence>
<feature type="transmembrane region" description="Helical" evidence="8">
    <location>
        <begin position="90"/>
        <end position="112"/>
    </location>
</feature>
<keyword evidence="7 8" id="KW-0472">Membrane</keyword>
<feature type="transmembrane region" description="Helical" evidence="8">
    <location>
        <begin position="485"/>
        <end position="509"/>
    </location>
</feature>
<gene>
    <name evidence="8" type="primary">murJ</name>
    <name evidence="10" type="ORF">CSTERTH_10780</name>
</gene>
<feature type="transmembrane region" description="Helical" evidence="8">
    <location>
        <begin position="312"/>
        <end position="331"/>
    </location>
</feature>
<dbReference type="CDD" id="cd13123">
    <property type="entry name" value="MATE_MurJ_like"/>
    <property type="match status" value="1"/>
</dbReference>
<dbReference type="InterPro" id="IPR004268">
    <property type="entry name" value="MurJ"/>
</dbReference>
<feature type="transmembrane region" description="Helical" evidence="8">
    <location>
        <begin position="351"/>
        <end position="373"/>
    </location>
</feature>
<feature type="transmembrane region" description="Helical" evidence="8">
    <location>
        <begin position="132"/>
        <end position="151"/>
    </location>
</feature>
<dbReference type="UniPathway" id="UPA00219"/>
<comment type="function">
    <text evidence="8 9">Involved in peptidoglycan biosynthesis. Transports lipid-linked peptidoglycan precursors from the inner to the outer leaflet of the cytoplasmic membrane.</text>
</comment>
<evidence type="ECO:0000313" key="10">
    <source>
        <dbReference type="EMBL" id="ANW99476.1"/>
    </source>
</evidence>
<accession>A0A1B1YFD4</accession>
<feature type="transmembrane region" description="Helical" evidence="8">
    <location>
        <begin position="191"/>
        <end position="212"/>
    </location>
</feature>
<dbReference type="NCBIfam" id="TIGR01695">
    <property type="entry name" value="murJ_mviN"/>
    <property type="match status" value="1"/>
</dbReference>
<feature type="transmembrane region" description="Helical" evidence="8">
    <location>
        <begin position="12"/>
        <end position="38"/>
    </location>
</feature>
<evidence type="ECO:0000256" key="6">
    <source>
        <dbReference type="ARBA" id="ARBA00022989"/>
    </source>
</evidence>
<dbReference type="EMBL" id="CP014672">
    <property type="protein sequence ID" value="ANW99476.1"/>
    <property type="molecule type" value="Genomic_DNA"/>
</dbReference>
<dbReference type="AlphaFoldDB" id="A0A1B1YFD4"/>
<name>A0A1B1YFD4_THEST</name>
<comment type="similarity">
    <text evidence="8 9">Belongs to the MurJ/MviN family.</text>
</comment>
<evidence type="ECO:0000256" key="5">
    <source>
        <dbReference type="ARBA" id="ARBA00022984"/>
    </source>
</evidence>
<feature type="transmembrane region" description="Helical" evidence="8">
    <location>
        <begin position="447"/>
        <end position="473"/>
    </location>
</feature>
<dbReference type="PRINTS" id="PR01806">
    <property type="entry name" value="VIRFACTRMVIN"/>
</dbReference>
<dbReference type="RefSeq" id="WP_015359879.1">
    <property type="nucleotide sequence ID" value="NZ_CP014672.1"/>
</dbReference>
<dbReference type="GO" id="GO:0005886">
    <property type="term" value="C:plasma membrane"/>
    <property type="evidence" value="ECO:0007669"/>
    <property type="project" value="UniProtKB-SubCell"/>
</dbReference>
<evidence type="ECO:0000256" key="7">
    <source>
        <dbReference type="ARBA" id="ARBA00023136"/>
    </source>
</evidence>
<keyword evidence="3 8" id="KW-0812">Transmembrane</keyword>
<keyword evidence="2 8" id="KW-1003">Cell membrane</keyword>
<feature type="transmembrane region" description="Helical" evidence="8">
    <location>
        <begin position="277"/>
        <end position="300"/>
    </location>
</feature>